<accession>A0A6L6YHN0</accession>
<dbReference type="InterPro" id="IPR050315">
    <property type="entry name" value="FAD-oxidoreductase_2"/>
</dbReference>
<evidence type="ECO:0000313" key="7">
    <source>
        <dbReference type="EMBL" id="MVX57255.1"/>
    </source>
</evidence>
<dbReference type="SUPFAM" id="SSF56425">
    <property type="entry name" value="Succinate dehydrogenase/fumarate reductase flavoprotein, catalytic domain"/>
    <property type="match status" value="1"/>
</dbReference>
<feature type="domain" description="FAD-dependent oxidoreductase 2 FAD-binding" evidence="6">
    <location>
        <begin position="31"/>
        <end position="450"/>
    </location>
</feature>
<dbReference type="Gene3D" id="3.50.50.60">
    <property type="entry name" value="FAD/NAD(P)-binding domain"/>
    <property type="match status" value="1"/>
</dbReference>
<dbReference type="PANTHER" id="PTHR43400:SF7">
    <property type="entry name" value="FAD-DEPENDENT OXIDOREDUCTASE 2 FAD BINDING DOMAIN-CONTAINING PROTEIN"/>
    <property type="match status" value="1"/>
</dbReference>
<evidence type="ECO:0000256" key="4">
    <source>
        <dbReference type="ARBA" id="ARBA00023002"/>
    </source>
</evidence>
<dbReference type="InterPro" id="IPR027477">
    <property type="entry name" value="Succ_DH/fumarate_Rdtase_cat_sf"/>
</dbReference>
<keyword evidence="5" id="KW-0732">Signal</keyword>
<evidence type="ECO:0000256" key="1">
    <source>
        <dbReference type="ARBA" id="ARBA00001974"/>
    </source>
</evidence>
<dbReference type="GO" id="GO:0016491">
    <property type="term" value="F:oxidoreductase activity"/>
    <property type="evidence" value="ECO:0007669"/>
    <property type="project" value="UniProtKB-KW"/>
</dbReference>
<organism evidence="7 8">
    <name type="scientific">Parasutterella muris</name>
    <dbReference type="NCBI Taxonomy" id="2565572"/>
    <lineage>
        <taxon>Bacteria</taxon>
        <taxon>Pseudomonadati</taxon>
        <taxon>Pseudomonadota</taxon>
        <taxon>Betaproteobacteria</taxon>
        <taxon>Burkholderiales</taxon>
        <taxon>Sutterellaceae</taxon>
        <taxon>Parasutterella</taxon>
    </lineage>
</organism>
<protein>
    <submittedName>
        <fullName evidence="7">FAD-dependent oxidoreductase</fullName>
    </submittedName>
</protein>
<dbReference type="Proteomes" id="UP000472580">
    <property type="component" value="Unassembled WGS sequence"/>
</dbReference>
<dbReference type="RefSeq" id="WP_160335679.1">
    <property type="nucleotide sequence ID" value="NZ_WSRP01000025.1"/>
</dbReference>
<proteinExistence type="predicted"/>
<dbReference type="OrthoDB" id="9813348at2"/>
<dbReference type="AlphaFoldDB" id="A0A6L6YHN0"/>
<evidence type="ECO:0000313" key="8">
    <source>
        <dbReference type="Proteomes" id="UP000472580"/>
    </source>
</evidence>
<feature type="chain" id="PRO_5026680115" evidence="5">
    <location>
        <begin position="23"/>
        <end position="465"/>
    </location>
</feature>
<dbReference type="SUPFAM" id="SSF51905">
    <property type="entry name" value="FAD/NAD(P)-binding domain"/>
    <property type="match status" value="1"/>
</dbReference>
<dbReference type="InterPro" id="IPR036188">
    <property type="entry name" value="FAD/NAD-bd_sf"/>
</dbReference>
<sequence length="465" mass="49876">MTKFKTLSLSVVLACLPFVVSAADIEKINTDVVVVGSGGTGLSAAASAHQHGAKVLLIEKQAFVGGSSALAGGAIAAGNTNPQKRAGTQNVSDDGFVNIWIKDQDRSFPGADESMPDEARMHKIINEFDKTVNWMEKDIGHKFAVPRPFGYGGPNYAHAPAESPIPASGRGSSPAGGRFVVKAFTTYLDNAGVPIMTGTKAEELITDSKGNVVGVKAMKGKQPIEIRAKAVILGTGGFARNKELLEKFVPSYAPYTDVSNATPGATGDGIIMAQKVGAAGFKDGWVMGISPVSTKRELNNTFRTKNVYKDDVFVNQDGKRFVKEDLPYIVDPIANQKAAWAILDSKDTNKAALLAKYNDPEIVVSGKNWEELAKAMGVPAAQLKATMDQYNQACKDKKDPVFDKNPEFLVPFEQAPFYAVRVIPSTMGTIGGVRTNDKFQVLRADGSVIKPEFGRIYQIKKLSVL</sequence>
<dbReference type="Pfam" id="PF00890">
    <property type="entry name" value="FAD_binding_2"/>
    <property type="match status" value="1"/>
</dbReference>
<keyword evidence="4" id="KW-0560">Oxidoreductase</keyword>
<reference evidence="7 8" key="1">
    <citation type="submission" date="2019-12" db="EMBL/GenBank/DDBJ databases">
        <title>Microbes associate with the intestines of laboratory mice.</title>
        <authorList>
            <person name="Navarre W."/>
            <person name="Wong E."/>
        </authorList>
    </citation>
    <scope>NUCLEOTIDE SEQUENCE [LARGE SCALE GENOMIC DNA]</scope>
    <source>
        <strain evidence="7 8">NM82_D38</strain>
    </source>
</reference>
<feature type="signal peptide" evidence="5">
    <location>
        <begin position="1"/>
        <end position="22"/>
    </location>
</feature>
<keyword evidence="3" id="KW-0274">FAD</keyword>
<keyword evidence="2" id="KW-0285">Flavoprotein</keyword>
<comment type="cofactor">
    <cofactor evidence="1">
        <name>FAD</name>
        <dbReference type="ChEBI" id="CHEBI:57692"/>
    </cofactor>
</comment>
<evidence type="ECO:0000256" key="5">
    <source>
        <dbReference type="SAM" id="SignalP"/>
    </source>
</evidence>
<dbReference type="Gene3D" id="3.90.700.10">
    <property type="entry name" value="Succinate dehydrogenase/fumarate reductase flavoprotein, catalytic domain"/>
    <property type="match status" value="1"/>
</dbReference>
<comment type="caution">
    <text evidence="7">The sequence shown here is derived from an EMBL/GenBank/DDBJ whole genome shotgun (WGS) entry which is preliminary data.</text>
</comment>
<evidence type="ECO:0000256" key="2">
    <source>
        <dbReference type="ARBA" id="ARBA00022630"/>
    </source>
</evidence>
<dbReference type="EMBL" id="WSRP01000025">
    <property type="protein sequence ID" value="MVX57255.1"/>
    <property type="molecule type" value="Genomic_DNA"/>
</dbReference>
<gene>
    <name evidence="7" type="ORF">E5987_08575</name>
</gene>
<dbReference type="InterPro" id="IPR003953">
    <property type="entry name" value="FAD-dep_OxRdtase_2_FAD-bd"/>
</dbReference>
<name>A0A6L6YHN0_9BURK</name>
<dbReference type="PRINTS" id="PR00411">
    <property type="entry name" value="PNDRDTASEI"/>
</dbReference>
<dbReference type="PANTHER" id="PTHR43400">
    <property type="entry name" value="FUMARATE REDUCTASE"/>
    <property type="match status" value="1"/>
</dbReference>
<evidence type="ECO:0000259" key="6">
    <source>
        <dbReference type="Pfam" id="PF00890"/>
    </source>
</evidence>
<keyword evidence="8" id="KW-1185">Reference proteome</keyword>
<evidence type="ECO:0000256" key="3">
    <source>
        <dbReference type="ARBA" id="ARBA00022827"/>
    </source>
</evidence>